<dbReference type="AlphaFoldDB" id="V2WGJ1"/>
<comment type="caution">
    <text evidence="1">The sequence shown here is derived from an EMBL/GenBank/DDBJ whole genome shotgun (WGS) entry which is preliminary data.</text>
</comment>
<gene>
    <name evidence="1" type="ORF">Moror_9520</name>
</gene>
<dbReference type="EMBL" id="AWSO01003115">
    <property type="protein sequence ID" value="ESK80692.1"/>
    <property type="molecule type" value="Genomic_DNA"/>
</dbReference>
<organism evidence="1 2">
    <name type="scientific">Moniliophthora roreri (strain MCA 2997)</name>
    <name type="common">Cocoa frosty pod rot fungus</name>
    <name type="synonym">Crinipellis roreri</name>
    <dbReference type="NCBI Taxonomy" id="1381753"/>
    <lineage>
        <taxon>Eukaryota</taxon>
        <taxon>Fungi</taxon>
        <taxon>Dikarya</taxon>
        <taxon>Basidiomycota</taxon>
        <taxon>Agaricomycotina</taxon>
        <taxon>Agaricomycetes</taxon>
        <taxon>Agaricomycetidae</taxon>
        <taxon>Agaricales</taxon>
        <taxon>Marasmiineae</taxon>
        <taxon>Marasmiaceae</taxon>
        <taxon>Moniliophthora</taxon>
    </lineage>
</organism>
<feature type="non-terminal residue" evidence="1">
    <location>
        <position position="1"/>
    </location>
</feature>
<dbReference type="KEGG" id="mrr:Moror_9520"/>
<evidence type="ECO:0000313" key="1">
    <source>
        <dbReference type="EMBL" id="ESK80692.1"/>
    </source>
</evidence>
<proteinExistence type="predicted"/>
<accession>V2WGJ1</accession>
<feature type="non-terminal residue" evidence="1">
    <location>
        <position position="128"/>
    </location>
</feature>
<keyword evidence="2" id="KW-1185">Reference proteome</keyword>
<dbReference type="HOGENOM" id="CLU_136870_0_0_1"/>
<protein>
    <submittedName>
        <fullName evidence="1">Uncharacterized protein</fullName>
    </submittedName>
</protein>
<dbReference type="Proteomes" id="UP000017559">
    <property type="component" value="Unassembled WGS sequence"/>
</dbReference>
<sequence length="128" mass="14543">TLFDPRDSDARVITEAIFTFQHNNHIRGENGLASLDKVMIPDIIMLRTRPIFYKILVTSALSHFVIEGTYPKETTMVSRCVVVSPSQHLREGIESLTYQRIALQHFCFQRSCQIVVKEVSGLDGGIDY</sequence>
<evidence type="ECO:0000313" key="2">
    <source>
        <dbReference type="Proteomes" id="UP000017559"/>
    </source>
</evidence>
<name>V2WGJ1_MONRO</name>
<reference evidence="1 2" key="1">
    <citation type="journal article" date="2014" name="BMC Genomics">
        <title>Genome and secretome analysis of the hemibiotrophic fungal pathogen, Moniliophthora roreri, which causes frosty pod rot disease of cacao: mechanisms of the biotrophic and necrotrophic phases.</title>
        <authorList>
            <person name="Meinhardt L.W."/>
            <person name="Costa G.G.L."/>
            <person name="Thomazella D.P.T."/>
            <person name="Teixeira P.J.P.L."/>
            <person name="Carazzolle M.F."/>
            <person name="Schuster S.C."/>
            <person name="Carlson J.E."/>
            <person name="Guiltinan M.J."/>
            <person name="Mieczkowski P."/>
            <person name="Farmer A."/>
            <person name="Ramaraj T."/>
            <person name="Crozier J."/>
            <person name="Davis R.E."/>
            <person name="Shao J."/>
            <person name="Melnick R.L."/>
            <person name="Pereira G.A.G."/>
            <person name="Bailey B.A."/>
        </authorList>
    </citation>
    <scope>NUCLEOTIDE SEQUENCE [LARGE SCALE GENOMIC DNA]</scope>
    <source>
        <strain evidence="1 2">MCA 2997</strain>
    </source>
</reference>
<dbReference type="OrthoDB" id="3253976at2759"/>